<evidence type="ECO:0000313" key="5">
    <source>
        <dbReference type="Ensembl" id="ENSEBUP00000023815.1"/>
    </source>
</evidence>
<dbReference type="GO" id="GO:0046872">
    <property type="term" value="F:metal ion binding"/>
    <property type="evidence" value="ECO:0007669"/>
    <property type="project" value="InterPro"/>
</dbReference>
<dbReference type="GO" id="GO:0006309">
    <property type="term" value="P:apoptotic DNA fragmentation"/>
    <property type="evidence" value="ECO:0007669"/>
    <property type="project" value="TreeGrafter"/>
</dbReference>
<comment type="similarity">
    <text evidence="1">Belongs to the DNA/RNA non-specific endonuclease family.</text>
</comment>
<feature type="active site" description="Proton acceptor" evidence="2">
    <location>
        <position position="134"/>
    </location>
</feature>
<evidence type="ECO:0000259" key="4">
    <source>
        <dbReference type="SMART" id="SM00892"/>
    </source>
</evidence>
<dbReference type="InterPro" id="IPR044925">
    <property type="entry name" value="His-Me_finger_sf"/>
</dbReference>
<dbReference type="GO" id="GO:0005634">
    <property type="term" value="C:nucleus"/>
    <property type="evidence" value="ECO:0007669"/>
    <property type="project" value="TreeGrafter"/>
</dbReference>
<dbReference type="InterPro" id="IPR001604">
    <property type="entry name" value="Endo_G_ENPP1-like_dom"/>
</dbReference>
<dbReference type="GO" id="GO:0004521">
    <property type="term" value="F:RNA endonuclease activity"/>
    <property type="evidence" value="ECO:0007669"/>
    <property type="project" value="TreeGrafter"/>
</dbReference>
<dbReference type="CDD" id="cd00091">
    <property type="entry name" value="NUC"/>
    <property type="match status" value="1"/>
</dbReference>
<dbReference type="GO" id="GO:0005743">
    <property type="term" value="C:mitochondrial inner membrane"/>
    <property type="evidence" value="ECO:0007669"/>
    <property type="project" value="TreeGrafter"/>
</dbReference>
<evidence type="ECO:0000313" key="6">
    <source>
        <dbReference type="Proteomes" id="UP000694388"/>
    </source>
</evidence>
<dbReference type="InterPro" id="IPR040255">
    <property type="entry name" value="Non-specific_endonuclease"/>
</dbReference>
<dbReference type="AlphaFoldDB" id="A0A8C4R277"/>
<proteinExistence type="inferred from homology"/>
<dbReference type="InterPro" id="IPR044929">
    <property type="entry name" value="DNA/RNA_non-sp_Endonuclease_sf"/>
</dbReference>
<reference evidence="5" key="1">
    <citation type="submission" date="2025-08" db="UniProtKB">
        <authorList>
            <consortium name="Ensembl"/>
        </authorList>
    </citation>
    <scope>IDENTIFICATION</scope>
</reference>
<feature type="domain" description="ENPP1-3/EXOG-like endonuclease/phosphodiesterase" evidence="3">
    <location>
        <begin position="71"/>
        <end position="277"/>
    </location>
</feature>
<protein>
    <submittedName>
        <fullName evidence="5">Exo/endonuclease G</fullName>
    </submittedName>
</protein>
<dbReference type="Gene3D" id="3.40.570.10">
    <property type="entry name" value="Extracellular Endonuclease, subunit A"/>
    <property type="match status" value="1"/>
</dbReference>
<dbReference type="SMART" id="SM00477">
    <property type="entry name" value="NUC"/>
    <property type="match status" value="1"/>
</dbReference>
<dbReference type="Ensembl" id="ENSEBUT00000024392.1">
    <property type="protein sequence ID" value="ENSEBUP00000023815.1"/>
    <property type="gene ID" value="ENSEBUG00000014671.1"/>
</dbReference>
<dbReference type="PANTHER" id="PTHR13966:SF19">
    <property type="entry name" value="NUCLEASE EXOG, MITOCHONDRIAL"/>
    <property type="match status" value="1"/>
</dbReference>
<dbReference type="SMART" id="SM00892">
    <property type="entry name" value="Endonuclease_NS"/>
    <property type="match status" value="1"/>
</dbReference>
<dbReference type="PANTHER" id="PTHR13966">
    <property type="entry name" value="ENDONUCLEASE RELATED"/>
    <property type="match status" value="1"/>
</dbReference>
<dbReference type="Proteomes" id="UP000694388">
    <property type="component" value="Unplaced"/>
</dbReference>
<accession>A0A8C4R277</accession>
<dbReference type="GO" id="GO:0000014">
    <property type="term" value="F:single-stranded DNA endodeoxyribonuclease activity"/>
    <property type="evidence" value="ECO:0007669"/>
    <property type="project" value="TreeGrafter"/>
</dbReference>
<keyword evidence="6" id="KW-1185">Reference proteome</keyword>
<dbReference type="InterPro" id="IPR020821">
    <property type="entry name" value="ENPP1-3/EXOG-like_nuc-like"/>
</dbReference>
<dbReference type="GO" id="GO:0003676">
    <property type="term" value="F:nucleic acid binding"/>
    <property type="evidence" value="ECO:0007669"/>
    <property type="project" value="InterPro"/>
</dbReference>
<evidence type="ECO:0000256" key="1">
    <source>
        <dbReference type="ARBA" id="ARBA00010052"/>
    </source>
</evidence>
<feature type="domain" description="DNA/RNA non-specific endonuclease/pyrophosphatase/phosphodiesterase" evidence="4">
    <location>
        <begin position="70"/>
        <end position="277"/>
    </location>
</feature>
<evidence type="ECO:0000256" key="2">
    <source>
        <dbReference type="PIRSR" id="PIRSR640255-1"/>
    </source>
</evidence>
<dbReference type="Pfam" id="PF01223">
    <property type="entry name" value="Endonuclease_NS"/>
    <property type="match status" value="1"/>
</dbReference>
<dbReference type="OMA" id="QLTACCK"/>
<evidence type="ECO:0000259" key="3">
    <source>
        <dbReference type="SMART" id="SM00477"/>
    </source>
</evidence>
<reference evidence="5" key="2">
    <citation type="submission" date="2025-09" db="UniProtKB">
        <authorList>
            <consortium name="Ensembl"/>
        </authorList>
    </citation>
    <scope>IDENTIFICATION</scope>
</reference>
<dbReference type="SUPFAM" id="SSF54060">
    <property type="entry name" value="His-Me finger endonucleases"/>
    <property type="match status" value="1"/>
</dbReference>
<organism evidence="5 6">
    <name type="scientific">Eptatretus burgeri</name>
    <name type="common">Inshore hagfish</name>
    <dbReference type="NCBI Taxonomy" id="7764"/>
    <lineage>
        <taxon>Eukaryota</taxon>
        <taxon>Metazoa</taxon>
        <taxon>Chordata</taxon>
        <taxon>Craniata</taxon>
        <taxon>Vertebrata</taxon>
        <taxon>Cyclostomata</taxon>
        <taxon>Myxini</taxon>
        <taxon>Myxiniformes</taxon>
        <taxon>Myxinidae</taxon>
        <taxon>Eptatretinae</taxon>
        <taxon>Eptatretus</taxon>
    </lineage>
</organism>
<name>A0A8C4R277_EPTBU</name>
<dbReference type="GeneTree" id="ENSGT00940000160677"/>
<sequence length="311" mass="34912">MFGPLFRRGFAGGLLLSAAGVVGLRWLLQHQSDRDFGCGVNSILRKGIVFTRVDPLAQFGFPDLGPPVRWYSKHAVGWNPELRIPSWVAEHITKTSLHGPGERSKAWFRMDPAIPQSLSASDGDYKHSAWIRGHLVPVEDNKVSQQAMDEAFLYSNIIPQDKTNAEGIWRSLEDYCRELTERFRYVWVVSGPLFRPTEGTQRSIKYQIIGDAGVAVPTHLYKVVVAQGSSEQRPALAAFVIPNSPIEADWSLHSFQTELIEVERTAGLTFFPRLARVGVHAPQDLCAVDVCETQAFVDKWAKERRKMRAQG</sequence>